<name>A0A7W8U961_9HYPH</name>
<comment type="caution">
    <text evidence="2">The sequence shown here is derived from an EMBL/GenBank/DDBJ whole genome shotgun (WGS) entry which is preliminary data.</text>
</comment>
<keyword evidence="3" id="KW-1185">Reference proteome</keyword>
<dbReference type="GO" id="GO:0008677">
    <property type="term" value="F:2-dehydropantoate 2-reductase activity"/>
    <property type="evidence" value="ECO:0007669"/>
    <property type="project" value="UniProtKB-EC"/>
</dbReference>
<dbReference type="EC" id="1.1.1.169" evidence="2"/>
<accession>A0A7W8U961</accession>
<feature type="domain" description="Ketopantoate reductase C-terminal" evidence="1">
    <location>
        <begin position="4"/>
        <end position="66"/>
    </location>
</feature>
<dbReference type="Gene3D" id="1.10.1040.10">
    <property type="entry name" value="N-(1-d-carboxylethyl)-l-norvaline Dehydrogenase, domain 2"/>
    <property type="match status" value="1"/>
</dbReference>
<dbReference type="Proteomes" id="UP000585507">
    <property type="component" value="Unassembled WGS sequence"/>
</dbReference>
<dbReference type="InterPro" id="IPR013328">
    <property type="entry name" value="6PGD_dom2"/>
</dbReference>
<dbReference type="RefSeq" id="WP_083925889.1">
    <property type="nucleotide sequence ID" value="NZ_JACHBK010000003.1"/>
</dbReference>
<dbReference type="InterPro" id="IPR013752">
    <property type="entry name" value="KPA_reductase"/>
</dbReference>
<evidence type="ECO:0000259" key="1">
    <source>
        <dbReference type="Pfam" id="PF08546"/>
    </source>
</evidence>
<dbReference type="EMBL" id="JACHBK010000003">
    <property type="protein sequence ID" value="MBB5535033.1"/>
    <property type="molecule type" value="Genomic_DNA"/>
</dbReference>
<dbReference type="Pfam" id="PF08546">
    <property type="entry name" value="ApbA_C"/>
    <property type="match status" value="1"/>
</dbReference>
<proteinExistence type="predicted"/>
<dbReference type="SUPFAM" id="SSF48179">
    <property type="entry name" value="6-phosphogluconate dehydrogenase C-terminal domain-like"/>
    <property type="match status" value="1"/>
</dbReference>
<dbReference type="InterPro" id="IPR008927">
    <property type="entry name" value="6-PGluconate_DH-like_C_sf"/>
</dbReference>
<evidence type="ECO:0000313" key="3">
    <source>
        <dbReference type="Proteomes" id="UP000585507"/>
    </source>
</evidence>
<evidence type="ECO:0000313" key="2">
    <source>
        <dbReference type="EMBL" id="MBB5535033.1"/>
    </source>
</evidence>
<gene>
    <name evidence="2" type="ORF">GGD55_001716</name>
</gene>
<protein>
    <submittedName>
        <fullName evidence="2">2-dehydropantoate 2-reductase</fullName>
        <ecNumber evidence="2">1.1.1.169</ecNumber>
    </submittedName>
</protein>
<sequence length="73" mass="8012">MPPDFSEETAGLFVALPPETRASMVHDLAQGRRMEPEWLSGRIPALGLKHGISTPAHTAVYRALHLHSRGDVQ</sequence>
<dbReference type="AlphaFoldDB" id="A0A7W8U961"/>
<keyword evidence="2" id="KW-0560">Oxidoreductase</keyword>
<organism evidence="2 3">
    <name type="scientific">Rhizobium giardinii</name>
    <dbReference type="NCBI Taxonomy" id="56731"/>
    <lineage>
        <taxon>Bacteria</taxon>
        <taxon>Pseudomonadati</taxon>
        <taxon>Pseudomonadota</taxon>
        <taxon>Alphaproteobacteria</taxon>
        <taxon>Hyphomicrobiales</taxon>
        <taxon>Rhizobiaceae</taxon>
        <taxon>Rhizobium/Agrobacterium group</taxon>
        <taxon>Rhizobium</taxon>
    </lineage>
</organism>
<reference evidence="2 3" key="1">
    <citation type="submission" date="2020-08" db="EMBL/GenBank/DDBJ databases">
        <title>Genomic Encyclopedia of Type Strains, Phase IV (KMG-V): Genome sequencing to study the core and pangenomes of soil and plant-associated prokaryotes.</title>
        <authorList>
            <person name="Whitman W."/>
        </authorList>
    </citation>
    <scope>NUCLEOTIDE SEQUENCE [LARGE SCALE GENOMIC DNA]</scope>
    <source>
        <strain evidence="2 3">SEMIA 4084</strain>
    </source>
</reference>